<dbReference type="EMBL" id="HG793126">
    <property type="protein sequence ID" value="CDK25625.1"/>
    <property type="molecule type" value="Genomic_DNA"/>
</dbReference>
<dbReference type="GO" id="GO:0034353">
    <property type="term" value="F:mRNA 5'-diphosphatase activity"/>
    <property type="evidence" value="ECO:0007669"/>
    <property type="project" value="EnsemblFungi"/>
</dbReference>
<dbReference type="HOGENOM" id="CLU_024877_4_1_1"/>
<comment type="catalytic activity">
    <reaction evidence="6">
        <text>a 5'-end NAD(+)-phospho-ribonucleoside in mRNA + H2O = a 5'-end phospho-ribonucleoside in mRNA + NAD(+) + H(+)</text>
        <dbReference type="Rhea" id="RHEA:60880"/>
        <dbReference type="Rhea" id="RHEA-COMP:15692"/>
        <dbReference type="Rhea" id="RHEA-COMP:15698"/>
        <dbReference type="ChEBI" id="CHEBI:15377"/>
        <dbReference type="ChEBI" id="CHEBI:15378"/>
        <dbReference type="ChEBI" id="CHEBI:57540"/>
        <dbReference type="ChEBI" id="CHEBI:138282"/>
        <dbReference type="ChEBI" id="CHEBI:144029"/>
    </reaction>
    <physiologicalReaction direction="left-to-right" evidence="6">
        <dbReference type="Rhea" id="RHEA:60881"/>
    </physiologicalReaction>
</comment>
<evidence type="ECO:0000313" key="9">
    <source>
        <dbReference type="EMBL" id="CDK25625.1"/>
    </source>
</evidence>
<dbReference type="GO" id="GO:0000166">
    <property type="term" value="F:nucleotide binding"/>
    <property type="evidence" value="ECO:0007669"/>
    <property type="project" value="UniProtKB-KW"/>
</dbReference>
<dbReference type="PANTHER" id="PTHR12395">
    <property type="entry name" value="DOM-3 RELATED"/>
    <property type="match status" value="1"/>
</dbReference>
<feature type="domain" description="RAI1-like" evidence="8">
    <location>
        <begin position="18"/>
        <end position="388"/>
    </location>
</feature>
<name>W6MUH4_9ASCO</name>
<dbReference type="Proteomes" id="UP000019384">
    <property type="component" value="Unassembled WGS sequence"/>
</dbReference>
<comment type="catalytic activity">
    <reaction evidence="5">
        <text>a 5'-end triphospho-ribonucleoside in mRNA + H2O = a 5'-end phospho-ribonucleoside in mRNA + diphosphate + H(+)</text>
        <dbReference type="Rhea" id="RHEA:78683"/>
        <dbReference type="Rhea" id="RHEA-COMP:15692"/>
        <dbReference type="Rhea" id="RHEA-COMP:17164"/>
        <dbReference type="ChEBI" id="CHEBI:15377"/>
        <dbReference type="ChEBI" id="CHEBI:15378"/>
        <dbReference type="ChEBI" id="CHEBI:33019"/>
        <dbReference type="ChEBI" id="CHEBI:138282"/>
        <dbReference type="ChEBI" id="CHEBI:167618"/>
    </reaction>
    <physiologicalReaction direction="left-to-right" evidence="5">
        <dbReference type="Rhea" id="RHEA:78684"/>
    </physiologicalReaction>
</comment>
<keyword evidence="7" id="KW-0539">Nucleus</keyword>
<comment type="cofactor">
    <cofactor evidence="1 7">
        <name>a divalent metal cation</name>
        <dbReference type="ChEBI" id="CHEBI:60240"/>
    </cofactor>
</comment>
<dbReference type="GO" id="GO:1990174">
    <property type="term" value="F:phosphodiesterase decapping endonuclease activity"/>
    <property type="evidence" value="ECO:0007669"/>
    <property type="project" value="EnsemblFungi"/>
</dbReference>
<evidence type="ECO:0000256" key="7">
    <source>
        <dbReference type="RuleBase" id="RU367113"/>
    </source>
</evidence>
<sequence>MSAKVYPISLRSKDNALKQPKELFAYSMHADGTVTFDNSNLAYYYFPDSELNNPQGVDLIGGYTKYQKAEEEDPGSLRPLLESIANYEKQYGKIKVDIITWRGVMRKIMTVPHTGKDEPLNLDIIKFDGSLIIRQNRDHLLKEIQDEESRDESFKKLVYTGYKFERLATLDKPWARCTRKEIETRNKKPITPREQYCSVVRTGIGKVKMLLGGEIDCVWDCKPDPEDPLEGNPNPADHYLELKTSKIIQHPGQVKNFEKKLLKTWSQSFLIGIRKVVYGYRDDNLVLRSIEEYKVDDIPVLLKNSPFQNPQPTSAAASTKKPVNKCMDSLKFYGGFVNWLLETIPDDETKVWNLSYDFETNREYLTLKEVNGSENVERIRSTIISEEFAEWRKSLVEES</sequence>
<dbReference type="GO" id="GO:1904595">
    <property type="term" value="P:positive regulation of termination of RNA polymerase II transcription"/>
    <property type="evidence" value="ECO:0007669"/>
    <property type="project" value="EnsemblFungi"/>
</dbReference>
<dbReference type="RefSeq" id="XP_022457637.1">
    <property type="nucleotide sequence ID" value="XM_022603791.1"/>
</dbReference>
<dbReference type="STRING" id="1382522.W6MUH4"/>
<evidence type="ECO:0000313" key="10">
    <source>
        <dbReference type="Proteomes" id="UP000019384"/>
    </source>
</evidence>
<keyword evidence="7" id="KW-0378">Hydrolase</keyword>
<comment type="similarity">
    <text evidence="2 7">Belongs to the DXO/Dom3Z family.</text>
</comment>
<comment type="subcellular location">
    <subcellularLocation>
        <location evidence="7">Nucleus</location>
    </subcellularLocation>
</comment>
<comment type="function">
    <text evidence="7">Decapping enzyme for NAD-capped RNAs: specifically hydrolyzes the nicotinamide adenine dinucleotide (NAD) cap from a subset of RNAs by removing the entire NAD moiety from the 5'-end of an NAD-capped RNA.</text>
</comment>
<accession>W6MUH4</accession>
<dbReference type="PANTHER" id="PTHR12395:SF9">
    <property type="entry name" value="DECAPPING AND EXORIBONUCLEASE PROTEIN"/>
    <property type="match status" value="1"/>
</dbReference>
<gene>
    <name evidence="9" type="ORF">KUCA_T00001595001</name>
</gene>
<dbReference type="GO" id="GO:0071035">
    <property type="term" value="P:nuclear polyadenylation-dependent rRNA catabolic process"/>
    <property type="evidence" value="ECO:0007669"/>
    <property type="project" value="EnsemblFungi"/>
</dbReference>
<evidence type="ECO:0000256" key="1">
    <source>
        <dbReference type="ARBA" id="ARBA00001968"/>
    </source>
</evidence>
<evidence type="ECO:0000256" key="2">
    <source>
        <dbReference type="ARBA" id="ARBA00006562"/>
    </source>
</evidence>
<reference evidence="9" key="1">
    <citation type="submission" date="2013-12" db="EMBL/GenBank/DDBJ databases">
        <authorList>
            <person name="Genoscope - CEA"/>
        </authorList>
    </citation>
    <scope>NUCLEOTIDE SEQUENCE</scope>
    <source>
        <strain evidence="9">CBS 1993</strain>
    </source>
</reference>
<proteinExistence type="inferred from homology"/>
<dbReference type="GO" id="GO:0030846">
    <property type="term" value="P:termination of RNA polymerase II transcription, poly(A)-coupled"/>
    <property type="evidence" value="ECO:0007669"/>
    <property type="project" value="EnsemblFungi"/>
</dbReference>
<keyword evidence="7" id="KW-0694">RNA-binding</keyword>
<evidence type="ECO:0000256" key="3">
    <source>
        <dbReference type="ARBA" id="ARBA00022722"/>
    </source>
</evidence>
<keyword evidence="7" id="KW-0479">Metal-binding</keyword>
<protein>
    <recommendedName>
        <fullName evidence="7">Decapping nuclease</fullName>
        <ecNumber evidence="7">3.6.1.-</ecNumber>
    </recommendedName>
</protein>
<dbReference type="InterPro" id="IPR039039">
    <property type="entry name" value="RAI1-like_fam"/>
</dbReference>
<evidence type="ECO:0000256" key="5">
    <source>
        <dbReference type="ARBA" id="ARBA00044692"/>
    </source>
</evidence>
<dbReference type="GO" id="GO:0030234">
    <property type="term" value="F:enzyme regulator activity"/>
    <property type="evidence" value="ECO:0007669"/>
    <property type="project" value="EnsemblFungi"/>
</dbReference>
<dbReference type="GO" id="GO:0003723">
    <property type="term" value="F:RNA binding"/>
    <property type="evidence" value="ECO:0007669"/>
    <property type="project" value="UniProtKB-KW"/>
</dbReference>
<dbReference type="InterPro" id="IPR013961">
    <property type="entry name" value="RAI1"/>
</dbReference>
<dbReference type="GO" id="GO:0000448">
    <property type="term" value="P:cleavage in ITS2 between 5.8S rRNA and LSU-rRNA of tricistronic rRNA transcript (SSU-rRNA, 5.8S rRNA, LSU-rRNA)"/>
    <property type="evidence" value="ECO:0007669"/>
    <property type="project" value="EnsemblFungi"/>
</dbReference>
<comment type="catalytic activity">
    <reaction evidence="4">
        <text>a 5'-end (N(7)-methyl 5'-triphosphoguanosine)-ribonucleoside-ribonucleotide in mRNA + H2O = a (N(7)-methyl 5'-triphosphoguanosine)-nucleoside + a 5'-end phospho-ribonucleoside in mRNA + H(+)</text>
        <dbReference type="Rhea" id="RHEA:66928"/>
        <dbReference type="Rhea" id="RHEA-COMP:15692"/>
        <dbReference type="Rhea" id="RHEA-COMP:17313"/>
        <dbReference type="ChEBI" id="CHEBI:15377"/>
        <dbReference type="ChEBI" id="CHEBI:15378"/>
        <dbReference type="ChEBI" id="CHEBI:138282"/>
        <dbReference type="ChEBI" id="CHEBI:172876"/>
        <dbReference type="ChEBI" id="CHEBI:172877"/>
    </reaction>
    <physiologicalReaction direction="left-to-right" evidence="4">
        <dbReference type="Rhea" id="RHEA:66929"/>
    </physiologicalReaction>
</comment>
<dbReference type="OrthoDB" id="5853397at2759"/>
<dbReference type="AlphaFoldDB" id="W6MUH4"/>
<organism evidence="9 10">
    <name type="scientific">Kuraishia capsulata CBS 1993</name>
    <dbReference type="NCBI Taxonomy" id="1382522"/>
    <lineage>
        <taxon>Eukaryota</taxon>
        <taxon>Fungi</taxon>
        <taxon>Dikarya</taxon>
        <taxon>Ascomycota</taxon>
        <taxon>Saccharomycotina</taxon>
        <taxon>Pichiomycetes</taxon>
        <taxon>Pichiales</taxon>
        <taxon>Pichiaceae</taxon>
        <taxon>Kuraishia</taxon>
    </lineage>
</organism>
<dbReference type="GO" id="GO:0110103">
    <property type="term" value="C:RNA polymerase II termination complex"/>
    <property type="evidence" value="ECO:0007669"/>
    <property type="project" value="EnsemblFungi"/>
</dbReference>
<keyword evidence="7" id="KW-0547">Nucleotide-binding</keyword>
<keyword evidence="3 7" id="KW-0540">Nuclease</keyword>
<dbReference type="GO" id="GO:0031087">
    <property type="term" value="P:deadenylation-independent decapping of nuclear-transcribed mRNA"/>
    <property type="evidence" value="ECO:0007669"/>
    <property type="project" value="EnsemblFungi"/>
</dbReference>
<keyword evidence="10" id="KW-1185">Reference proteome</keyword>
<dbReference type="GO" id="GO:0046872">
    <property type="term" value="F:metal ion binding"/>
    <property type="evidence" value="ECO:0007669"/>
    <property type="project" value="UniProtKB-KW"/>
</dbReference>
<dbReference type="Pfam" id="PF08652">
    <property type="entry name" value="RAI1"/>
    <property type="match status" value="1"/>
</dbReference>
<evidence type="ECO:0000256" key="6">
    <source>
        <dbReference type="ARBA" id="ARBA00048124"/>
    </source>
</evidence>
<dbReference type="GeneID" id="34519025"/>
<reference evidence="9" key="2">
    <citation type="submission" date="2014-02" db="EMBL/GenBank/DDBJ databases">
        <title>Complete DNA sequence of /Kuraishia capsulata/ illustrates novel genomic features among budding yeasts (/Saccharomycotina/).</title>
        <authorList>
            <person name="Morales L."/>
            <person name="Noel B."/>
            <person name="Porcel B."/>
            <person name="Marcet-Houben M."/>
            <person name="Hullo M-F."/>
            <person name="Sacerdot C."/>
            <person name="Tekaia F."/>
            <person name="Leh-Louis V."/>
            <person name="Despons L."/>
            <person name="Khanna V."/>
            <person name="Aury J-M."/>
            <person name="Barbe V."/>
            <person name="Couloux A."/>
            <person name="Labadie K."/>
            <person name="Pelletier E."/>
            <person name="Souciet J-L."/>
            <person name="Boekhout T."/>
            <person name="Gabaldon T."/>
            <person name="Wincker P."/>
            <person name="Dujon B."/>
        </authorList>
    </citation>
    <scope>NUCLEOTIDE SEQUENCE</scope>
    <source>
        <strain evidence="9">CBS 1993</strain>
    </source>
</reference>
<evidence type="ECO:0000256" key="4">
    <source>
        <dbReference type="ARBA" id="ARBA00044676"/>
    </source>
</evidence>
<evidence type="ECO:0000259" key="8">
    <source>
        <dbReference type="Pfam" id="PF08652"/>
    </source>
</evidence>
<dbReference type="EC" id="3.6.1.-" evidence="7"/>
<dbReference type="GO" id="GO:0110155">
    <property type="term" value="P:NAD-cap decapping"/>
    <property type="evidence" value="ECO:0007669"/>
    <property type="project" value="EnsemblFungi"/>
</dbReference>
<dbReference type="GO" id="GO:0090730">
    <property type="term" value="C:Las1 complex"/>
    <property type="evidence" value="ECO:0007669"/>
    <property type="project" value="EnsemblFungi"/>
</dbReference>